<dbReference type="RefSeq" id="WP_052698344.1">
    <property type="nucleotide sequence ID" value="NZ_FTLX01000002.1"/>
</dbReference>
<proteinExistence type="predicted"/>
<evidence type="ECO:0000313" key="4">
    <source>
        <dbReference type="EMBL" id="OXS79093.1"/>
    </source>
</evidence>
<dbReference type="PROSITE" id="PS51272">
    <property type="entry name" value="SLH"/>
    <property type="match status" value="2"/>
</dbReference>
<keyword evidence="7" id="KW-1185">Reference proteome</keyword>
<dbReference type="InterPro" id="IPR035940">
    <property type="entry name" value="CAP_sf"/>
</dbReference>
<feature type="chain" id="PRO_5009938016" evidence="2">
    <location>
        <begin position="25"/>
        <end position="340"/>
    </location>
</feature>
<dbReference type="CDD" id="cd05379">
    <property type="entry name" value="CAP_bacterial"/>
    <property type="match status" value="1"/>
</dbReference>
<accession>A0A1N6RLN2</accession>
<sequence>MRKHFAIATALLLSASLWSGSAEAAAFPDVHPNEKAYDAVEEMAARGLISGFPDGTFRQNEPVTRAQNTIFLGRVQGVSGYEKVELPYSDVAPSQAAFPYIAFYAYNNVYELGSRFYPDTVVTRAEMARTVVKALYLNGTPETGFSDVPASHPDAVYINALAANGLTSGVGNGKYDPNGIVTRGQMAIFMLNIDEFIGEPEPVEEPEQLYDIDPTFEPSAIEREIWTIVNEERAKEGLAPLKLAKDLSYVARVKSQDMKDLNYFDHQSPTYGSPFSMMSDFGLTFSLAGENIAGGYTDAEDVMNGWMNSPGHRTNILTPEYEEIGIGVYGRYYTQMFITR</sequence>
<evidence type="ECO:0000256" key="2">
    <source>
        <dbReference type="SAM" id="SignalP"/>
    </source>
</evidence>
<evidence type="ECO:0000256" key="1">
    <source>
        <dbReference type="ARBA" id="ARBA00022729"/>
    </source>
</evidence>
<dbReference type="OrthoDB" id="9783944at2"/>
<evidence type="ECO:0000313" key="6">
    <source>
        <dbReference type="Proteomes" id="UP000186385"/>
    </source>
</evidence>
<dbReference type="InterPro" id="IPR014044">
    <property type="entry name" value="CAP_dom"/>
</dbReference>
<gene>
    <name evidence="4" type="ORF">B1B05_04760</name>
    <name evidence="5" type="ORF">SAMN05443094_102162</name>
</gene>
<dbReference type="SUPFAM" id="SSF55797">
    <property type="entry name" value="PR-1-like"/>
    <property type="match status" value="1"/>
</dbReference>
<dbReference type="PANTHER" id="PTHR31157">
    <property type="entry name" value="SCP DOMAIN-CONTAINING PROTEIN"/>
    <property type="match status" value="1"/>
</dbReference>
<feature type="domain" description="SLH" evidence="3">
    <location>
        <begin position="141"/>
        <end position="204"/>
    </location>
</feature>
<feature type="domain" description="SLH" evidence="3">
    <location>
        <begin position="23"/>
        <end position="86"/>
    </location>
</feature>
<dbReference type="InterPro" id="IPR001119">
    <property type="entry name" value="SLH_dom"/>
</dbReference>
<dbReference type="EMBL" id="FTLX01000002">
    <property type="protein sequence ID" value="SIQ29725.1"/>
    <property type="molecule type" value="Genomic_DNA"/>
</dbReference>
<evidence type="ECO:0000313" key="7">
    <source>
        <dbReference type="Proteomes" id="UP000215545"/>
    </source>
</evidence>
<dbReference type="Proteomes" id="UP000215545">
    <property type="component" value="Unassembled WGS sequence"/>
</dbReference>
<dbReference type="Pfam" id="PF00395">
    <property type="entry name" value="SLH"/>
    <property type="match status" value="3"/>
</dbReference>
<name>A0A1N6RLN2_9BACI</name>
<dbReference type="Pfam" id="PF00188">
    <property type="entry name" value="CAP"/>
    <property type="match status" value="1"/>
</dbReference>
<dbReference type="STRING" id="1017273.SAMN05443094_102162"/>
<dbReference type="EMBL" id="MWSK01000002">
    <property type="protein sequence ID" value="OXS79093.1"/>
    <property type="molecule type" value="Genomic_DNA"/>
</dbReference>
<dbReference type="Proteomes" id="UP000186385">
    <property type="component" value="Unassembled WGS sequence"/>
</dbReference>
<keyword evidence="1 2" id="KW-0732">Signal</keyword>
<evidence type="ECO:0000259" key="3">
    <source>
        <dbReference type="PROSITE" id="PS51272"/>
    </source>
</evidence>
<dbReference type="AlphaFoldDB" id="A0A1N6RLN2"/>
<dbReference type="PANTHER" id="PTHR31157:SF1">
    <property type="entry name" value="SCP DOMAIN-CONTAINING PROTEIN"/>
    <property type="match status" value="1"/>
</dbReference>
<reference evidence="7" key="2">
    <citation type="submission" date="2017-03" db="EMBL/GenBank/DDBJ databases">
        <title>Bacillus sp. V-88(T) DSM27956, whole genome shotgun sequencing project.</title>
        <authorList>
            <person name="Dastager S.G."/>
            <person name="Neurgaonkar P.S."/>
            <person name="Dharne M.S."/>
        </authorList>
    </citation>
    <scope>NUCLEOTIDE SEQUENCE [LARGE SCALE GENOMIC DNA]</scope>
    <source>
        <strain evidence="7">DSM 25145</strain>
    </source>
</reference>
<organism evidence="5 6">
    <name type="scientific">Domibacillus enclensis</name>
    <dbReference type="NCBI Taxonomy" id="1017273"/>
    <lineage>
        <taxon>Bacteria</taxon>
        <taxon>Bacillati</taxon>
        <taxon>Bacillota</taxon>
        <taxon>Bacilli</taxon>
        <taxon>Bacillales</taxon>
        <taxon>Bacillaceae</taxon>
        <taxon>Domibacillus</taxon>
    </lineage>
</organism>
<dbReference type="Gene3D" id="3.40.33.10">
    <property type="entry name" value="CAP"/>
    <property type="match status" value="1"/>
</dbReference>
<reference evidence="5 6" key="1">
    <citation type="submission" date="2017-01" db="EMBL/GenBank/DDBJ databases">
        <authorList>
            <person name="Mah S.A."/>
            <person name="Swanson W.J."/>
            <person name="Moy G.W."/>
            <person name="Vacquier V.D."/>
        </authorList>
    </citation>
    <scope>NUCLEOTIDE SEQUENCE [LARGE SCALE GENOMIC DNA]</scope>
    <source>
        <strain evidence="5 6">NIO-1016</strain>
    </source>
</reference>
<feature type="signal peptide" evidence="2">
    <location>
        <begin position="1"/>
        <end position="24"/>
    </location>
</feature>
<protein>
    <submittedName>
        <fullName evidence="5">Uncharacterized protein, YkwD family</fullName>
    </submittedName>
</protein>
<evidence type="ECO:0000313" key="5">
    <source>
        <dbReference type="EMBL" id="SIQ29725.1"/>
    </source>
</evidence>
<reference evidence="4" key="3">
    <citation type="submission" date="2017-03" db="EMBL/GenBank/DDBJ databases">
        <authorList>
            <person name="Dastager S.G."/>
            <person name="Neurgaonkar P.S."/>
            <person name="Dharne M.S."/>
        </authorList>
    </citation>
    <scope>NUCLEOTIDE SEQUENCE</scope>
    <source>
        <strain evidence="4">DSM 25145</strain>
    </source>
</reference>